<dbReference type="Pfam" id="PF01979">
    <property type="entry name" value="Amidohydro_1"/>
    <property type="match status" value="1"/>
</dbReference>
<feature type="region of interest" description="Disordered" evidence="1">
    <location>
        <begin position="1"/>
        <end position="23"/>
    </location>
</feature>
<dbReference type="PANTHER" id="PTHR43135:SF3">
    <property type="entry name" value="ALPHA-D-RIBOSE 1-METHYLPHOSPHONATE 5-TRIPHOSPHATE DIPHOSPHATASE"/>
    <property type="match status" value="1"/>
</dbReference>
<dbReference type="InterPro" id="IPR032466">
    <property type="entry name" value="Metal_Hydrolase"/>
</dbReference>
<name>A0ABW7YPZ4_9ACTN</name>
<reference evidence="3 4" key="1">
    <citation type="submission" date="2024-10" db="EMBL/GenBank/DDBJ databases">
        <title>The Natural Products Discovery Center: Release of the First 8490 Sequenced Strains for Exploring Actinobacteria Biosynthetic Diversity.</title>
        <authorList>
            <person name="Kalkreuter E."/>
            <person name="Kautsar S.A."/>
            <person name="Yang D."/>
            <person name="Bader C.D."/>
            <person name="Teijaro C.N."/>
            <person name="Fluegel L."/>
            <person name="Davis C.M."/>
            <person name="Simpson J.R."/>
            <person name="Lauterbach L."/>
            <person name="Steele A.D."/>
            <person name="Gui C."/>
            <person name="Meng S."/>
            <person name="Li G."/>
            <person name="Viehrig K."/>
            <person name="Ye F."/>
            <person name="Su P."/>
            <person name="Kiefer A.F."/>
            <person name="Nichols A."/>
            <person name="Cepeda A.J."/>
            <person name="Yan W."/>
            <person name="Fan B."/>
            <person name="Jiang Y."/>
            <person name="Adhikari A."/>
            <person name="Zheng C.-J."/>
            <person name="Schuster L."/>
            <person name="Cowan T.M."/>
            <person name="Smanski M.J."/>
            <person name="Chevrette M.G."/>
            <person name="De Carvalho L.P.S."/>
            <person name="Shen B."/>
        </authorList>
    </citation>
    <scope>NUCLEOTIDE SEQUENCE [LARGE SCALE GENOMIC DNA]</scope>
    <source>
        <strain evidence="3 4">NPDC050545</strain>
    </source>
</reference>
<dbReference type="Gene3D" id="2.30.40.10">
    <property type="entry name" value="Urease, subunit C, domain 1"/>
    <property type="match status" value="1"/>
</dbReference>
<evidence type="ECO:0000313" key="3">
    <source>
        <dbReference type="EMBL" id="MFI6497982.1"/>
    </source>
</evidence>
<feature type="domain" description="Amidohydrolase-related" evidence="2">
    <location>
        <begin position="82"/>
        <end position="430"/>
    </location>
</feature>
<evidence type="ECO:0000256" key="1">
    <source>
        <dbReference type="SAM" id="MobiDB-lite"/>
    </source>
</evidence>
<dbReference type="InterPro" id="IPR006680">
    <property type="entry name" value="Amidohydro-rel"/>
</dbReference>
<sequence length="437" mass="46439">MADRDDPPVASFTPAPTPFAPLSPGQVTVYRGASVIDGTGAPARQGMALVTDGPTITAVVPDSEVRPADLPGAETVDLDGAFVLPGLIDTHQHLSTPPNREQAEHAMRRQLYGGVTAIREMAGDLRQMADLERAALLGEIPGPDIHSAALMAGPSFFDDPRTWQVTQGTTPGTAPWMQAVDDTTDLRVAVAMARGTGAVAIKIYADLEPALVAAISGEAHRQGMRVWAHAAVFPAKPAEVVAAGVDVVSHAHLLAYHLADARPPAYKNQREHLTEVYQRFLDAPADAVGAFFAEMRRRGTILDATASVMARAPLSPPGAEGLARDVLKRVIGHARRAGVAICTGTDYEQPPDDPWPSIHDELDYLVNVMGMPPGEVVRAATLSGAAALGRVSEMGTIRPGKLANLLVVAGDPHEDIGHLRRIVMTVKRGRRHERTRG</sequence>
<dbReference type="InterPro" id="IPR051781">
    <property type="entry name" value="Metallo-dep_Hydrolase"/>
</dbReference>
<evidence type="ECO:0000313" key="4">
    <source>
        <dbReference type="Proteomes" id="UP001612741"/>
    </source>
</evidence>
<dbReference type="SUPFAM" id="SSF51556">
    <property type="entry name" value="Metallo-dependent hydrolases"/>
    <property type="match status" value="1"/>
</dbReference>
<dbReference type="PANTHER" id="PTHR43135">
    <property type="entry name" value="ALPHA-D-RIBOSE 1-METHYLPHOSPHONATE 5-TRIPHOSPHATE DIPHOSPHATASE"/>
    <property type="match status" value="1"/>
</dbReference>
<proteinExistence type="predicted"/>
<dbReference type="Proteomes" id="UP001612741">
    <property type="component" value="Unassembled WGS sequence"/>
</dbReference>
<keyword evidence="4" id="KW-1185">Reference proteome</keyword>
<evidence type="ECO:0000259" key="2">
    <source>
        <dbReference type="Pfam" id="PF01979"/>
    </source>
</evidence>
<comment type="caution">
    <text evidence="3">The sequence shown here is derived from an EMBL/GenBank/DDBJ whole genome shotgun (WGS) entry which is preliminary data.</text>
</comment>
<dbReference type="Gene3D" id="1.20.58.520">
    <property type="entry name" value="Amidohydrolase"/>
    <property type="match status" value="1"/>
</dbReference>
<dbReference type="SUPFAM" id="SSF51338">
    <property type="entry name" value="Composite domain of metallo-dependent hydrolases"/>
    <property type="match status" value="1"/>
</dbReference>
<dbReference type="RefSeq" id="WP_397081243.1">
    <property type="nucleotide sequence ID" value="NZ_JBITGY010000003.1"/>
</dbReference>
<organism evidence="3 4">
    <name type="scientific">Nonomuraea typhae</name>
    <dbReference type="NCBI Taxonomy" id="2603600"/>
    <lineage>
        <taxon>Bacteria</taxon>
        <taxon>Bacillati</taxon>
        <taxon>Actinomycetota</taxon>
        <taxon>Actinomycetes</taxon>
        <taxon>Streptosporangiales</taxon>
        <taxon>Streptosporangiaceae</taxon>
        <taxon>Nonomuraea</taxon>
    </lineage>
</organism>
<protein>
    <submittedName>
        <fullName evidence="3">Amidohydrolase family protein</fullName>
    </submittedName>
</protein>
<dbReference type="EMBL" id="JBITGY010000003">
    <property type="protein sequence ID" value="MFI6497982.1"/>
    <property type="molecule type" value="Genomic_DNA"/>
</dbReference>
<dbReference type="Gene3D" id="3.40.50.10910">
    <property type="entry name" value="Amidohydrolase"/>
    <property type="match status" value="1"/>
</dbReference>
<dbReference type="Gene3D" id="3.30.110.90">
    <property type="entry name" value="Amidohydrolase"/>
    <property type="match status" value="1"/>
</dbReference>
<gene>
    <name evidence="3" type="ORF">ACIBG2_11380</name>
</gene>
<accession>A0ABW7YPZ4</accession>
<dbReference type="InterPro" id="IPR011059">
    <property type="entry name" value="Metal-dep_hydrolase_composite"/>
</dbReference>